<feature type="compositionally biased region" description="Acidic residues" evidence="5">
    <location>
        <begin position="915"/>
        <end position="927"/>
    </location>
</feature>
<evidence type="ECO:0000259" key="6">
    <source>
        <dbReference type="PROSITE" id="PS51206"/>
    </source>
</evidence>
<keyword evidence="8" id="KW-1185">Reference proteome</keyword>
<dbReference type="InterPro" id="IPR006500">
    <property type="entry name" value="Helicase_put_C_phage/plasmid"/>
</dbReference>
<evidence type="ECO:0000256" key="4">
    <source>
        <dbReference type="SAM" id="Coils"/>
    </source>
</evidence>
<keyword evidence="3" id="KW-0067">ATP-binding</keyword>
<sequence length="936" mass="109143">MSMNELIIKKAKHYAQDLELPVIPICSPEHWYVTERHEKGCNNPGKTPLIKNWTTWNKTTESDIEKWQKRFKTFNIGIPLGEASGLIRVDIDGGEDGMKLLEQITGGEDLPSTWEFETPSGGLGMLYTIPKELLGKVKVEKYYIRDKDKEHIECALLGEGQQTVLPPSKHKNGGEYKWLEGHSPDEIDIKEAPECLIRHMIKKQKQASNIIYGETKKKAEEVLQNLSNKCAKFREILYEQKYGLLDEESWFRWVCVLVNIGEYKTAMYFSTLSSKHNERSETRIQEKIKEVENRPIGPTRCINLGCGENEIFSCFGKFNINEENEIINSPAAFLANKGDNVKEKVEKAKKQLKEMLIKLTEDKYAFAENESMANIILLYEEEQAEAMRIIEKISKISGIKKSDIKQELKRFYKKQIEAQEKAITKAKEKLTKIGFIFDKKGNFKKINGNIFAKHINEQLDLLIFNEDTFYEYKDNVWKEIRYLALSRKIRDLLHKYVDNIWSLELEKEYLEALKREVDYVNEMNTHREYINLKNGLLNLHTFKLEKHRKDIYSSIQIPINYNQSADCPRFKAYLKDIFNGDNERIMLVQEILGYCLTAETKAQKGFIFLGEGSNGKSVLCDLMYHLYGKENISSVSMKDLSNSFARYNLINKTVNISTENEIDSKGLDTQYLKAITTGDIIFAEEKYRQGISFRPFCKLIFALNKLPYSKDKSYGFIRRLIILLFDAKYELELSERDKKNPKIKKADPNLLDKLLEELDGILNFALEGLKRLRKNNYRFTQSKVSKQVLEEYKEEINVVLQFIRENIGVASGRKKERIVRGEIRKRFDEWCEDNRHKGAIDMNNRKFWTEFRKALDSEKIFYSEGKSSGRDYFYGIRLLPKKTSELEGYLDEQFEKPKTPIKEIKEPSKIAEFFAEDEESEEIEEKAEDNSQVKAS</sequence>
<dbReference type="OrthoDB" id="9763644at2"/>
<keyword evidence="1" id="KW-0547">Nucleotide-binding</keyword>
<dbReference type="GO" id="GO:0016787">
    <property type="term" value="F:hydrolase activity"/>
    <property type="evidence" value="ECO:0007669"/>
    <property type="project" value="UniProtKB-KW"/>
</dbReference>
<dbReference type="PROSITE" id="PS51206">
    <property type="entry name" value="SF3_HELICASE_1"/>
    <property type="match status" value="1"/>
</dbReference>
<evidence type="ECO:0000256" key="3">
    <source>
        <dbReference type="ARBA" id="ARBA00022840"/>
    </source>
</evidence>
<proteinExistence type="predicted"/>
<evidence type="ECO:0000256" key="2">
    <source>
        <dbReference type="ARBA" id="ARBA00022801"/>
    </source>
</evidence>
<dbReference type="EMBL" id="FQXO01000075">
    <property type="protein sequence ID" value="SHH78905.1"/>
    <property type="molecule type" value="Genomic_DNA"/>
</dbReference>
<dbReference type="Gene3D" id="3.40.50.300">
    <property type="entry name" value="P-loop containing nucleotide triphosphate hydrolases"/>
    <property type="match status" value="1"/>
</dbReference>
<gene>
    <name evidence="7" type="ORF">SAMN02745135_02137</name>
</gene>
<dbReference type="SUPFAM" id="SSF52540">
    <property type="entry name" value="P-loop containing nucleoside triphosphate hydrolases"/>
    <property type="match status" value="1"/>
</dbReference>
<dbReference type="InterPro" id="IPR027417">
    <property type="entry name" value="P-loop_NTPase"/>
</dbReference>
<dbReference type="SMART" id="SM00943">
    <property type="entry name" value="Prim-Pol"/>
    <property type="match status" value="1"/>
</dbReference>
<evidence type="ECO:0000256" key="5">
    <source>
        <dbReference type="SAM" id="MobiDB-lite"/>
    </source>
</evidence>
<dbReference type="SUPFAM" id="SSF56747">
    <property type="entry name" value="Prim-pol domain"/>
    <property type="match status" value="1"/>
</dbReference>
<protein>
    <submittedName>
        <fullName evidence="7">Phage/plasmid primase, P4 family, C-terminal domain-containing protein</fullName>
    </submittedName>
</protein>
<dbReference type="PANTHER" id="PTHR35372:SF2">
    <property type="entry name" value="SF3 HELICASE DOMAIN-CONTAINING PROTEIN"/>
    <property type="match status" value="1"/>
</dbReference>
<dbReference type="SMART" id="SM00885">
    <property type="entry name" value="D5_N"/>
    <property type="match status" value="1"/>
</dbReference>
<dbReference type="GO" id="GO:0005524">
    <property type="term" value="F:ATP binding"/>
    <property type="evidence" value="ECO:0007669"/>
    <property type="project" value="UniProtKB-KW"/>
</dbReference>
<evidence type="ECO:0000313" key="8">
    <source>
        <dbReference type="Proteomes" id="UP000183967"/>
    </source>
</evidence>
<dbReference type="RefSeq" id="WP_073197567.1">
    <property type="nucleotide sequence ID" value="NZ_FQXO01000075.1"/>
</dbReference>
<dbReference type="NCBIfam" id="TIGR01613">
    <property type="entry name" value="primase_Cterm"/>
    <property type="match status" value="1"/>
</dbReference>
<dbReference type="InterPro" id="IPR051620">
    <property type="entry name" value="ORF904-like_C"/>
</dbReference>
<dbReference type="InterPro" id="IPR014015">
    <property type="entry name" value="Helicase_SF3_DNA-vir"/>
</dbReference>
<dbReference type="InterPro" id="IPR014818">
    <property type="entry name" value="Phage/plasmid_primase_P4_C"/>
</dbReference>
<dbReference type="CDD" id="cd04859">
    <property type="entry name" value="Prim_Pol"/>
    <property type="match status" value="1"/>
</dbReference>
<dbReference type="AlphaFoldDB" id="A0A1M5VUF8"/>
<keyword evidence="2" id="KW-0378">Hydrolase</keyword>
<feature type="domain" description="SF3 helicase" evidence="6">
    <location>
        <begin position="583"/>
        <end position="738"/>
    </location>
</feature>
<evidence type="ECO:0000313" key="7">
    <source>
        <dbReference type="EMBL" id="SHH78905.1"/>
    </source>
</evidence>
<dbReference type="Pfam" id="PF09250">
    <property type="entry name" value="Prim-Pol"/>
    <property type="match status" value="1"/>
</dbReference>
<feature type="region of interest" description="Disordered" evidence="5">
    <location>
        <begin position="915"/>
        <end position="936"/>
    </location>
</feature>
<dbReference type="Pfam" id="PF08706">
    <property type="entry name" value="D5_N"/>
    <property type="match status" value="1"/>
</dbReference>
<accession>A0A1M5VUF8</accession>
<feature type="coiled-coil region" evidence="4">
    <location>
        <begin position="331"/>
        <end position="362"/>
    </location>
</feature>
<dbReference type="PANTHER" id="PTHR35372">
    <property type="entry name" value="ATP BINDING PROTEIN-RELATED"/>
    <property type="match status" value="1"/>
</dbReference>
<organism evidence="7 8">
    <name type="scientific">Caloranaerobacter azorensis DSM 13643</name>
    <dbReference type="NCBI Taxonomy" id="1121264"/>
    <lineage>
        <taxon>Bacteria</taxon>
        <taxon>Bacillati</taxon>
        <taxon>Bacillota</taxon>
        <taxon>Tissierellia</taxon>
        <taxon>Tissierellales</taxon>
        <taxon>Thermohalobacteraceae</taxon>
        <taxon>Caloranaerobacter</taxon>
    </lineage>
</organism>
<dbReference type="InterPro" id="IPR045455">
    <property type="entry name" value="NrS-1_pol-like_helicase"/>
</dbReference>
<reference evidence="8" key="1">
    <citation type="submission" date="2016-11" db="EMBL/GenBank/DDBJ databases">
        <authorList>
            <person name="Varghese N."/>
            <person name="Submissions S."/>
        </authorList>
    </citation>
    <scope>NUCLEOTIDE SEQUENCE [LARGE SCALE GENOMIC DNA]</scope>
    <source>
        <strain evidence="8">DSM 13643</strain>
    </source>
</reference>
<dbReference type="Pfam" id="PF19263">
    <property type="entry name" value="DUF5906"/>
    <property type="match status" value="1"/>
</dbReference>
<dbReference type="InterPro" id="IPR015330">
    <property type="entry name" value="DNA_primase/pol_bifunc_N"/>
</dbReference>
<evidence type="ECO:0000256" key="1">
    <source>
        <dbReference type="ARBA" id="ARBA00022741"/>
    </source>
</evidence>
<dbReference type="Proteomes" id="UP000183967">
    <property type="component" value="Unassembled WGS sequence"/>
</dbReference>
<name>A0A1M5VUF8_9FIRM</name>
<keyword evidence="4" id="KW-0175">Coiled coil</keyword>